<comment type="caution">
    <text evidence="9">The sequence shown here is derived from an EMBL/GenBank/DDBJ whole genome shotgun (WGS) entry which is preliminary data.</text>
</comment>
<dbReference type="InterPro" id="IPR051050">
    <property type="entry name" value="Lipid_II_flippase_MurJ/MviN"/>
</dbReference>
<feature type="transmembrane region" description="Helical" evidence="8">
    <location>
        <begin position="60"/>
        <end position="79"/>
    </location>
</feature>
<feature type="transmembrane region" description="Helical" evidence="8">
    <location>
        <begin position="100"/>
        <end position="118"/>
    </location>
</feature>
<keyword evidence="2" id="KW-1003">Cell membrane</keyword>
<dbReference type="PANTHER" id="PTHR47019:SF1">
    <property type="entry name" value="LIPID II FLIPPASE MURJ"/>
    <property type="match status" value="1"/>
</dbReference>
<evidence type="ECO:0000256" key="1">
    <source>
        <dbReference type="ARBA" id="ARBA00004651"/>
    </source>
</evidence>
<feature type="transmembrane region" description="Helical" evidence="8">
    <location>
        <begin position="130"/>
        <end position="149"/>
    </location>
</feature>
<keyword evidence="6 8" id="KW-1133">Transmembrane helix</keyword>
<sequence length="168" mass="18484">MTAVTLTAYSLGMIGFSWQEILNKFFYSAHDSKTPMMAAVVTISLNILLSYILISRIGVAGIGYSSALSVTVMALYLFILAPKKTGFHMRKETWLDIGKGTGAAVVSGALMLFVYTFMPVPSDGFTTFLRLFFVFACGAISYLLMLAFLRVQKLQQLYQILFKGGKAV</sequence>
<dbReference type="GO" id="GO:0008360">
    <property type="term" value="P:regulation of cell shape"/>
    <property type="evidence" value="ECO:0007669"/>
    <property type="project" value="UniProtKB-KW"/>
</dbReference>
<keyword evidence="7 8" id="KW-0472">Membrane</keyword>
<evidence type="ECO:0000256" key="6">
    <source>
        <dbReference type="ARBA" id="ARBA00022989"/>
    </source>
</evidence>
<dbReference type="GO" id="GO:0009252">
    <property type="term" value="P:peptidoglycan biosynthetic process"/>
    <property type="evidence" value="ECO:0007669"/>
    <property type="project" value="UniProtKB-KW"/>
</dbReference>
<feature type="transmembrane region" description="Helical" evidence="8">
    <location>
        <begin position="34"/>
        <end position="54"/>
    </location>
</feature>
<evidence type="ECO:0000313" key="9">
    <source>
        <dbReference type="EMBL" id="MPN32580.1"/>
    </source>
</evidence>
<dbReference type="AlphaFoldDB" id="A0A645H1P3"/>
<evidence type="ECO:0000256" key="3">
    <source>
        <dbReference type="ARBA" id="ARBA00022692"/>
    </source>
</evidence>
<dbReference type="EMBL" id="VSSQ01084666">
    <property type="protein sequence ID" value="MPN32580.1"/>
    <property type="molecule type" value="Genomic_DNA"/>
</dbReference>
<comment type="subcellular location">
    <subcellularLocation>
        <location evidence="1">Cell membrane</location>
        <topology evidence="1">Multi-pass membrane protein</topology>
    </subcellularLocation>
</comment>
<dbReference type="PANTHER" id="PTHR47019">
    <property type="entry name" value="LIPID II FLIPPASE MURJ"/>
    <property type="match status" value="1"/>
</dbReference>
<protein>
    <recommendedName>
        <fullName evidence="10">Lipid II flippase MurJ</fullName>
    </recommendedName>
</protein>
<gene>
    <name evidence="9" type="ORF">SDC9_180060</name>
</gene>
<proteinExistence type="predicted"/>
<reference evidence="9" key="1">
    <citation type="submission" date="2019-08" db="EMBL/GenBank/DDBJ databases">
        <authorList>
            <person name="Kucharzyk K."/>
            <person name="Murdoch R.W."/>
            <person name="Higgins S."/>
            <person name="Loffler F."/>
        </authorList>
    </citation>
    <scope>NUCLEOTIDE SEQUENCE</scope>
</reference>
<dbReference type="GO" id="GO:0005886">
    <property type="term" value="C:plasma membrane"/>
    <property type="evidence" value="ECO:0007669"/>
    <property type="project" value="UniProtKB-SubCell"/>
</dbReference>
<evidence type="ECO:0000256" key="5">
    <source>
        <dbReference type="ARBA" id="ARBA00022984"/>
    </source>
</evidence>
<accession>A0A645H1P3</accession>
<organism evidence="9">
    <name type="scientific">bioreactor metagenome</name>
    <dbReference type="NCBI Taxonomy" id="1076179"/>
    <lineage>
        <taxon>unclassified sequences</taxon>
        <taxon>metagenomes</taxon>
        <taxon>ecological metagenomes</taxon>
    </lineage>
</organism>
<dbReference type="GO" id="GO:0034204">
    <property type="term" value="P:lipid translocation"/>
    <property type="evidence" value="ECO:0007669"/>
    <property type="project" value="TreeGrafter"/>
</dbReference>
<evidence type="ECO:0000256" key="4">
    <source>
        <dbReference type="ARBA" id="ARBA00022960"/>
    </source>
</evidence>
<dbReference type="Pfam" id="PF03023">
    <property type="entry name" value="MurJ"/>
    <property type="match status" value="1"/>
</dbReference>
<evidence type="ECO:0000256" key="7">
    <source>
        <dbReference type="ARBA" id="ARBA00023136"/>
    </source>
</evidence>
<keyword evidence="4" id="KW-0133">Cell shape</keyword>
<dbReference type="PRINTS" id="PR01806">
    <property type="entry name" value="VIRFACTRMVIN"/>
</dbReference>
<keyword evidence="5" id="KW-0573">Peptidoglycan synthesis</keyword>
<dbReference type="InterPro" id="IPR004268">
    <property type="entry name" value="MurJ"/>
</dbReference>
<evidence type="ECO:0008006" key="10">
    <source>
        <dbReference type="Google" id="ProtNLM"/>
    </source>
</evidence>
<keyword evidence="3 8" id="KW-0812">Transmembrane</keyword>
<evidence type="ECO:0000256" key="8">
    <source>
        <dbReference type="SAM" id="Phobius"/>
    </source>
</evidence>
<dbReference type="GO" id="GO:0015648">
    <property type="term" value="F:lipid-linked peptidoglycan transporter activity"/>
    <property type="evidence" value="ECO:0007669"/>
    <property type="project" value="TreeGrafter"/>
</dbReference>
<evidence type="ECO:0000256" key="2">
    <source>
        <dbReference type="ARBA" id="ARBA00022475"/>
    </source>
</evidence>
<name>A0A645H1P3_9ZZZZ</name>